<comment type="function">
    <text evidence="1">Catalyzes the hydrolysis of futalosine (FL) to dehypoxanthine futalosine (DHFL) and hypoxanthine, a step in the biosynthesis of menaquinone (MK, vitamin K2).</text>
</comment>
<comment type="similarity">
    <text evidence="1">Belongs to the PNP/UDP phosphorylase family. Futalosine hydrolase subfamily.</text>
</comment>
<dbReference type="GO" id="GO:0005829">
    <property type="term" value="C:cytosol"/>
    <property type="evidence" value="ECO:0007669"/>
    <property type="project" value="TreeGrafter"/>
</dbReference>
<dbReference type="PANTHER" id="PTHR46832">
    <property type="entry name" value="5'-METHYLTHIOADENOSINE/S-ADENOSYLHOMOCYSTEINE NUCLEOSIDASE"/>
    <property type="match status" value="1"/>
</dbReference>
<keyword evidence="4" id="KW-0326">Glycosidase</keyword>
<dbReference type="AlphaFoldDB" id="A0A9X3T091"/>
<keyword evidence="1" id="KW-0474">Menaquinone biosynthesis</keyword>
<dbReference type="SUPFAM" id="SSF53167">
    <property type="entry name" value="Purine and uridine phosphorylases"/>
    <property type="match status" value="1"/>
</dbReference>
<keyword evidence="7" id="KW-1185">Reference proteome</keyword>
<dbReference type="RefSeq" id="WP_270124801.1">
    <property type="nucleotide sequence ID" value="NZ_BAAAOM010000004.1"/>
</dbReference>
<dbReference type="PANTHER" id="PTHR46832:SF2">
    <property type="entry name" value="FUTALOSINE HYDROLASE"/>
    <property type="match status" value="1"/>
</dbReference>
<dbReference type="InterPro" id="IPR035994">
    <property type="entry name" value="Nucleoside_phosphorylase_sf"/>
</dbReference>
<name>A0A9X3T091_9ACTN</name>
<dbReference type="HAMAP" id="MF_00991">
    <property type="entry name" value="MqnB"/>
    <property type="match status" value="1"/>
</dbReference>
<organism evidence="4 6">
    <name type="scientific">Glycomyces lechevalierae</name>
    <dbReference type="NCBI Taxonomy" id="256034"/>
    <lineage>
        <taxon>Bacteria</taxon>
        <taxon>Bacillati</taxon>
        <taxon>Actinomycetota</taxon>
        <taxon>Actinomycetes</taxon>
        <taxon>Glycomycetales</taxon>
        <taxon>Glycomycetaceae</taxon>
        <taxon>Glycomyces</taxon>
    </lineage>
</organism>
<evidence type="ECO:0000313" key="7">
    <source>
        <dbReference type="Proteomes" id="UP001183604"/>
    </source>
</evidence>
<dbReference type="NCBIfam" id="TIGR03664">
    <property type="entry name" value="fut_nucase"/>
    <property type="match status" value="1"/>
</dbReference>
<dbReference type="EMBL" id="JAVDYD010000001">
    <property type="protein sequence ID" value="MDR7338739.1"/>
    <property type="molecule type" value="Genomic_DNA"/>
</dbReference>
<dbReference type="InterPro" id="IPR000845">
    <property type="entry name" value="Nucleoside_phosphorylase_d"/>
</dbReference>
<comment type="pathway">
    <text evidence="1">Quinol/quinone metabolism; menaquinone biosynthesis.</text>
</comment>
<sequence length="204" mass="21268">MRILVVCAVAEEAQAVEAGRSLRHELDVLICGVGPAAAAAATARTIAENSQMGRAYDVVVNAGICGAFRGKARIGDLLIATDSVAAELGVAFPWRFQPIDELGFGTNRIGCNTVLTVAVEGVRGEILTLASITGSDGLAANLAHRYPNAIGEAMEGFGVATAAQQAGLPFAEIRAVSNYIGDRDVEKWDWGAALKTLTTGIREL</sequence>
<comment type="catalytic activity">
    <reaction evidence="1">
        <text>futalosine + H2O = dehypoxanthine futalosine + hypoxanthine</text>
        <dbReference type="Rhea" id="RHEA:25904"/>
        <dbReference type="ChEBI" id="CHEBI:15377"/>
        <dbReference type="ChEBI" id="CHEBI:17368"/>
        <dbReference type="ChEBI" id="CHEBI:58863"/>
        <dbReference type="ChEBI" id="CHEBI:58864"/>
        <dbReference type="EC" id="3.2.2.26"/>
    </reaction>
</comment>
<proteinExistence type="inferred from homology"/>
<dbReference type="GO" id="GO:0019284">
    <property type="term" value="P:L-methionine salvage from S-adenosylmethionine"/>
    <property type="evidence" value="ECO:0007669"/>
    <property type="project" value="TreeGrafter"/>
</dbReference>
<dbReference type="GO" id="GO:0008782">
    <property type="term" value="F:adenosylhomocysteine nucleosidase activity"/>
    <property type="evidence" value="ECO:0007669"/>
    <property type="project" value="TreeGrafter"/>
</dbReference>
<evidence type="ECO:0000313" key="5">
    <source>
        <dbReference type="EMBL" id="MDR7338739.1"/>
    </source>
</evidence>
<evidence type="ECO:0000259" key="3">
    <source>
        <dbReference type="Pfam" id="PF01048"/>
    </source>
</evidence>
<evidence type="ECO:0000256" key="2">
    <source>
        <dbReference type="NCBIfam" id="TIGR03664"/>
    </source>
</evidence>
<evidence type="ECO:0000256" key="1">
    <source>
        <dbReference type="HAMAP-Rule" id="MF_00991"/>
    </source>
</evidence>
<dbReference type="Proteomes" id="UP001145799">
    <property type="component" value="Unassembled WGS sequence"/>
</dbReference>
<dbReference type="Pfam" id="PF01048">
    <property type="entry name" value="PNP_UDP_1"/>
    <property type="match status" value="1"/>
</dbReference>
<protein>
    <recommendedName>
        <fullName evidence="1 2">Futalosine hydrolase</fullName>
        <shortName evidence="1">FL hydrolase</shortName>
        <ecNumber evidence="1 2">3.2.2.26</ecNumber>
    </recommendedName>
    <alternativeName>
        <fullName evidence="1">Futalosine nucleosidase</fullName>
    </alternativeName>
    <alternativeName>
        <fullName evidence="1">Menaquinone biosynthetic enzyme MqnB</fullName>
    </alternativeName>
</protein>
<dbReference type="Gene3D" id="3.40.50.1580">
    <property type="entry name" value="Nucleoside phosphorylase domain"/>
    <property type="match status" value="1"/>
</dbReference>
<accession>A0A9X3T091</accession>
<evidence type="ECO:0000313" key="6">
    <source>
        <dbReference type="Proteomes" id="UP001145799"/>
    </source>
</evidence>
<reference evidence="4" key="1">
    <citation type="submission" date="2022-12" db="EMBL/GenBank/DDBJ databases">
        <title>Gycomyces niveus sp.nov., a novel actinomycete isolated from soil in Shouguang.</title>
        <authorList>
            <person name="Yang X."/>
        </authorList>
    </citation>
    <scope>NUCLEOTIDE SEQUENCE</scope>
    <source>
        <strain evidence="4">DSM 44724</strain>
    </source>
</reference>
<dbReference type="EC" id="3.2.2.26" evidence="1 2"/>
<dbReference type="CDD" id="cd17766">
    <property type="entry name" value="futalosine_nucleosidase_MqnB"/>
    <property type="match status" value="1"/>
</dbReference>
<dbReference type="InterPro" id="IPR019963">
    <property type="entry name" value="FL_hydrolase_MqnB"/>
</dbReference>
<feature type="domain" description="Nucleoside phosphorylase" evidence="3">
    <location>
        <begin position="28"/>
        <end position="184"/>
    </location>
</feature>
<comment type="caution">
    <text evidence="4">The sequence shown here is derived from an EMBL/GenBank/DDBJ whole genome shotgun (WGS) entry which is preliminary data.</text>
</comment>
<dbReference type="GO" id="GO:0009116">
    <property type="term" value="P:nucleoside metabolic process"/>
    <property type="evidence" value="ECO:0007669"/>
    <property type="project" value="InterPro"/>
</dbReference>
<reference evidence="5 7" key="2">
    <citation type="submission" date="2023-07" db="EMBL/GenBank/DDBJ databases">
        <title>Sequencing the genomes of 1000 actinobacteria strains.</title>
        <authorList>
            <person name="Klenk H.-P."/>
        </authorList>
    </citation>
    <scope>NUCLEOTIDE SEQUENCE [LARGE SCALE GENOMIC DNA]</scope>
    <source>
        <strain evidence="5 7">DSM 44724</strain>
    </source>
</reference>
<gene>
    <name evidence="1 4" type="primary">mqnB</name>
    <name evidence="5" type="ORF">J2S69_002458</name>
    <name evidence="4" type="ORF">O2L01_25155</name>
</gene>
<keyword evidence="1 4" id="KW-0378">Hydrolase</keyword>
<dbReference type="Proteomes" id="UP001183604">
    <property type="component" value="Unassembled WGS sequence"/>
</dbReference>
<dbReference type="GO" id="GO:0009234">
    <property type="term" value="P:menaquinone biosynthetic process"/>
    <property type="evidence" value="ECO:0007669"/>
    <property type="project" value="UniProtKB-UniRule"/>
</dbReference>
<dbReference type="GO" id="GO:0008930">
    <property type="term" value="F:methylthioadenosine nucleosidase activity"/>
    <property type="evidence" value="ECO:0007669"/>
    <property type="project" value="TreeGrafter"/>
</dbReference>
<dbReference type="EMBL" id="JAPZVQ010000027">
    <property type="protein sequence ID" value="MDA1388306.1"/>
    <property type="molecule type" value="Genomic_DNA"/>
</dbReference>
<evidence type="ECO:0000313" key="4">
    <source>
        <dbReference type="EMBL" id="MDA1388306.1"/>
    </source>
</evidence>